<dbReference type="InterPro" id="IPR000089">
    <property type="entry name" value="Biotin_lipoyl"/>
</dbReference>
<evidence type="ECO:0000256" key="3">
    <source>
        <dbReference type="ARBA" id="ARBA00011484"/>
    </source>
</evidence>
<evidence type="ECO:0000313" key="10">
    <source>
        <dbReference type="EMBL" id="OSS42575.1"/>
    </source>
</evidence>
<proteinExistence type="inferred from homology"/>
<keyword evidence="11" id="KW-1185">Reference proteome</keyword>
<protein>
    <recommendedName>
        <fullName evidence="7">Dihydrolipoamide acetyltransferase component of pyruvate dehydrogenase complex</fullName>
        <ecNumber evidence="7">2.3.1.-</ecNumber>
    </recommendedName>
</protein>
<gene>
    <name evidence="10" type="ORF">DESAMIL20_623</name>
</gene>
<dbReference type="InterPro" id="IPR036625">
    <property type="entry name" value="E3-bd_dom_sf"/>
</dbReference>
<dbReference type="OrthoDB" id="9805770at2"/>
<dbReference type="Pfam" id="PF00198">
    <property type="entry name" value="2-oxoacid_dh"/>
    <property type="match status" value="1"/>
</dbReference>
<dbReference type="GO" id="GO:0005737">
    <property type="term" value="C:cytoplasm"/>
    <property type="evidence" value="ECO:0007669"/>
    <property type="project" value="TreeGrafter"/>
</dbReference>
<comment type="caution">
    <text evidence="10">The sequence shown here is derived from an EMBL/GenBank/DDBJ whole genome shotgun (WGS) entry which is preliminary data.</text>
</comment>
<keyword evidence="5 7" id="KW-0450">Lipoyl</keyword>
<dbReference type="Proteomes" id="UP000194141">
    <property type="component" value="Unassembled WGS sequence"/>
</dbReference>
<evidence type="ECO:0000256" key="2">
    <source>
        <dbReference type="ARBA" id="ARBA00007317"/>
    </source>
</evidence>
<dbReference type="AlphaFoldDB" id="A0A1X4XYH1"/>
<dbReference type="Gene3D" id="4.10.320.10">
    <property type="entry name" value="E3-binding domain"/>
    <property type="match status" value="1"/>
</dbReference>
<evidence type="ECO:0000256" key="6">
    <source>
        <dbReference type="ARBA" id="ARBA00023315"/>
    </source>
</evidence>
<dbReference type="InterPro" id="IPR023213">
    <property type="entry name" value="CAT-like_dom_sf"/>
</dbReference>
<dbReference type="Pfam" id="PF02817">
    <property type="entry name" value="E3_binding"/>
    <property type="match status" value="1"/>
</dbReference>
<evidence type="ECO:0000256" key="7">
    <source>
        <dbReference type="RuleBase" id="RU003423"/>
    </source>
</evidence>
<dbReference type="SUPFAM" id="SSF52777">
    <property type="entry name" value="CoA-dependent acyltransferases"/>
    <property type="match status" value="1"/>
</dbReference>
<keyword evidence="10" id="KW-0670">Pyruvate</keyword>
<feature type="domain" description="Lipoyl-binding" evidence="8">
    <location>
        <begin position="2"/>
        <end position="76"/>
    </location>
</feature>
<dbReference type="InterPro" id="IPR001078">
    <property type="entry name" value="2-oxoacid_DH_actylTfrase"/>
</dbReference>
<evidence type="ECO:0000256" key="5">
    <source>
        <dbReference type="ARBA" id="ARBA00022823"/>
    </source>
</evidence>
<dbReference type="EC" id="2.3.1.-" evidence="7"/>
<sequence length="398" mass="44490">MKADIIMPKIGLSNKPLTIVEWKFKEGDLVKKGGIVVTVETEKIRYDVEAPIEGYLHIIAQEKQEVEIGSAIGVLTETIKEYEESKSITLNKQVQSPQEVFISKKSEFVKEKEERIKISPIARKLAEEHMVDITQVKGSGPDGRIVKEDIEAFLKNKETSYDGRKIKEVIPFTGTRKAIAEHMHASLSNSAQITLMGEIDAYELVNLREQLLNKESELGLRITYTDLLVYFISRVLKDFSLINSSIIDNEIKVWEDINIGVAVALEDGLIVPAIKNADKKTLIEISKNLKELSAKARERKLEISDVKGSTFSLTNLGAFGGGYRFETVVINQPESAILGTGGIVDRPVVINKQIVVRPIMTYYLTYDHRVVDGALAAKFINKVKEVLENANEIYGGKL</sequence>
<evidence type="ECO:0000259" key="8">
    <source>
        <dbReference type="PROSITE" id="PS50968"/>
    </source>
</evidence>
<dbReference type="PANTHER" id="PTHR43178">
    <property type="entry name" value="DIHYDROLIPOAMIDE ACETYLTRANSFERASE COMPONENT OF PYRUVATE DEHYDROGENASE COMPLEX"/>
    <property type="match status" value="1"/>
</dbReference>
<feature type="domain" description="Peripheral subunit-binding (PSBD)" evidence="9">
    <location>
        <begin position="117"/>
        <end position="154"/>
    </location>
</feature>
<dbReference type="SUPFAM" id="SSF47005">
    <property type="entry name" value="Peripheral subunit-binding domain of 2-oxo acid dehydrogenase complex"/>
    <property type="match status" value="1"/>
</dbReference>
<dbReference type="InterPro" id="IPR050743">
    <property type="entry name" value="2-oxoacid_DH_E2_comp"/>
</dbReference>
<name>A0A1X4XYH1_9BACT</name>
<dbReference type="InterPro" id="IPR004167">
    <property type="entry name" value="PSBD"/>
</dbReference>
<comment type="subunit">
    <text evidence="3">Forms a 24-polypeptide structural core with octahedral symmetry.</text>
</comment>
<organism evidence="10 11">
    <name type="scientific">Desulfurella amilsii</name>
    <dbReference type="NCBI Taxonomy" id="1562698"/>
    <lineage>
        <taxon>Bacteria</taxon>
        <taxon>Pseudomonadati</taxon>
        <taxon>Campylobacterota</taxon>
        <taxon>Desulfurellia</taxon>
        <taxon>Desulfurellales</taxon>
        <taxon>Desulfurellaceae</taxon>
        <taxon>Desulfurella</taxon>
    </lineage>
</organism>
<dbReference type="Gene3D" id="3.30.559.10">
    <property type="entry name" value="Chloramphenicol acetyltransferase-like domain"/>
    <property type="match status" value="1"/>
</dbReference>
<evidence type="ECO:0000313" key="11">
    <source>
        <dbReference type="Proteomes" id="UP000194141"/>
    </source>
</evidence>
<dbReference type="SUPFAM" id="SSF51230">
    <property type="entry name" value="Single hybrid motif"/>
    <property type="match status" value="1"/>
</dbReference>
<dbReference type="STRING" id="1562698.DESAMIL20_623"/>
<dbReference type="PROSITE" id="PS51826">
    <property type="entry name" value="PSBD"/>
    <property type="match status" value="1"/>
</dbReference>
<evidence type="ECO:0000256" key="4">
    <source>
        <dbReference type="ARBA" id="ARBA00022679"/>
    </source>
</evidence>
<keyword evidence="6 7" id="KW-0012">Acyltransferase</keyword>
<dbReference type="Pfam" id="PF00364">
    <property type="entry name" value="Biotin_lipoyl"/>
    <property type="match status" value="1"/>
</dbReference>
<dbReference type="EMBL" id="MDSU01000013">
    <property type="protein sequence ID" value="OSS42575.1"/>
    <property type="molecule type" value="Genomic_DNA"/>
</dbReference>
<keyword evidence="4 7" id="KW-0808">Transferase</keyword>
<evidence type="ECO:0000259" key="9">
    <source>
        <dbReference type="PROSITE" id="PS51826"/>
    </source>
</evidence>
<reference evidence="10 11" key="1">
    <citation type="journal article" date="2017" name="Front. Microbiol.">
        <title>Genome Sequence of Desulfurella amilsii Strain TR1 and Comparative Genomics of Desulfurellaceae Family.</title>
        <authorList>
            <person name="Florentino A.P."/>
            <person name="Stams A.J."/>
            <person name="Sanchez-Andrea I."/>
        </authorList>
    </citation>
    <scope>NUCLEOTIDE SEQUENCE [LARGE SCALE GENOMIC DNA]</scope>
    <source>
        <strain evidence="10 11">TR1</strain>
    </source>
</reference>
<dbReference type="PROSITE" id="PS50968">
    <property type="entry name" value="BIOTINYL_LIPOYL"/>
    <property type="match status" value="1"/>
</dbReference>
<dbReference type="PANTHER" id="PTHR43178:SF5">
    <property type="entry name" value="LIPOAMIDE ACYLTRANSFERASE COMPONENT OF BRANCHED-CHAIN ALPHA-KETO ACID DEHYDROGENASE COMPLEX, MITOCHONDRIAL"/>
    <property type="match status" value="1"/>
</dbReference>
<dbReference type="RefSeq" id="WP_086033363.1">
    <property type="nucleotide sequence ID" value="NZ_MDSU01000013.1"/>
</dbReference>
<accession>A0A1X4XYH1</accession>
<dbReference type="Gene3D" id="2.40.50.100">
    <property type="match status" value="1"/>
</dbReference>
<evidence type="ECO:0000256" key="1">
    <source>
        <dbReference type="ARBA" id="ARBA00001938"/>
    </source>
</evidence>
<dbReference type="GO" id="GO:0016407">
    <property type="term" value="F:acetyltransferase activity"/>
    <property type="evidence" value="ECO:0007669"/>
    <property type="project" value="TreeGrafter"/>
</dbReference>
<dbReference type="GO" id="GO:0031405">
    <property type="term" value="F:lipoic acid binding"/>
    <property type="evidence" value="ECO:0007669"/>
    <property type="project" value="TreeGrafter"/>
</dbReference>
<dbReference type="CDD" id="cd06849">
    <property type="entry name" value="lipoyl_domain"/>
    <property type="match status" value="1"/>
</dbReference>
<comment type="similarity">
    <text evidence="2 7">Belongs to the 2-oxoacid dehydrogenase family.</text>
</comment>
<dbReference type="InterPro" id="IPR011053">
    <property type="entry name" value="Single_hybrid_motif"/>
</dbReference>
<comment type="cofactor">
    <cofactor evidence="1 7">
        <name>(R)-lipoate</name>
        <dbReference type="ChEBI" id="CHEBI:83088"/>
    </cofactor>
</comment>